<protein>
    <recommendedName>
        <fullName evidence="4">Porin family protein</fullName>
    </recommendedName>
</protein>
<gene>
    <name evidence="2" type="ORF">EHO59_09735</name>
</gene>
<keyword evidence="1" id="KW-0732">Signal</keyword>
<comment type="caution">
    <text evidence="2">The sequence shown here is derived from an EMBL/GenBank/DDBJ whole genome shotgun (WGS) entry which is preliminary data.</text>
</comment>
<organism evidence="2 3">
    <name type="scientific">Leptospira semungkisensis</name>
    <dbReference type="NCBI Taxonomy" id="2484985"/>
    <lineage>
        <taxon>Bacteria</taxon>
        <taxon>Pseudomonadati</taxon>
        <taxon>Spirochaetota</taxon>
        <taxon>Spirochaetia</taxon>
        <taxon>Leptospirales</taxon>
        <taxon>Leptospiraceae</taxon>
        <taxon>Leptospira</taxon>
    </lineage>
</organism>
<dbReference type="OrthoDB" id="328140at2"/>
<evidence type="ECO:0000256" key="1">
    <source>
        <dbReference type="SAM" id="SignalP"/>
    </source>
</evidence>
<name>A0A4R9G017_9LEPT</name>
<proteinExistence type="predicted"/>
<dbReference type="EMBL" id="RQEP01000012">
    <property type="protein sequence ID" value="TGK03807.1"/>
    <property type="molecule type" value="Genomic_DNA"/>
</dbReference>
<evidence type="ECO:0000313" key="2">
    <source>
        <dbReference type="EMBL" id="TGK03807.1"/>
    </source>
</evidence>
<feature type="signal peptide" evidence="1">
    <location>
        <begin position="1"/>
        <end position="19"/>
    </location>
</feature>
<accession>A0A4R9G017</accession>
<keyword evidence="3" id="KW-1185">Reference proteome</keyword>
<feature type="chain" id="PRO_5020706552" description="Porin family protein" evidence="1">
    <location>
        <begin position="20"/>
        <end position="229"/>
    </location>
</feature>
<evidence type="ECO:0008006" key="4">
    <source>
        <dbReference type="Google" id="ProtNLM"/>
    </source>
</evidence>
<sequence length="229" mass="25532">MKRLILGLAICLPALPAVAKDNTTDTKQNTAWTLKLGAARGEVRDGSYNYGTSSAYRMSAEYNPRYLGLEVGVTQGNYSIKKDESLDKALSFAYSGGNAGDYIAYYNFSRGFENREFFRLNYVDIGPTLHLRPGKTIDPYASVGIGIAGSGSYRTYGRLGLRVNMDRTFVYFEGEASSINRHYVQRNWTYHDYNGWVGIGMYLGSMDPSDEVSPNAGRHPVQSEPFAFR</sequence>
<dbReference type="Proteomes" id="UP000297453">
    <property type="component" value="Unassembled WGS sequence"/>
</dbReference>
<dbReference type="AlphaFoldDB" id="A0A4R9G017"/>
<reference evidence="2" key="1">
    <citation type="journal article" date="2019" name="PLoS Negl. Trop. Dis.">
        <title>Revisiting the worldwide diversity of Leptospira species in the environment.</title>
        <authorList>
            <person name="Vincent A.T."/>
            <person name="Schiettekatte O."/>
            <person name="Bourhy P."/>
            <person name="Veyrier F.J."/>
            <person name="Picardeau M."/>
        </authorList>
    </citation>
    <scope>NUCLEOTIDE SEQUENCE [LARGE SCALE GENOMIC DNA]</scope>
    <source>
        <strain evidence="2">SSS9</strain>
    </source>
</reference>
<evidence type="ECO:0000313" key="3">
    <source>
        <dbReference type="Proteomes" id="UP000297453"/>
    </source>
</evidence>